<evidence type="ECO:0000313" key="3">
    <source>
        <dbReference type="EMBL" id="PPZ92189.1"/>
    </source>
</evidence>
<evidence type="ECO:0000313" key="4">
    <source>
        <dbReference type="Proteomes" id="UP000238565"/>
    </source>
</evidence>
<feature type="region of interest" description="Disordered" evidence="2">
    <location>
        <begin position="197"/>
        <end position="228"/>
    </location>
</feature>
<dbReference type="AlphaFoldDB" id="A0A2S7I6N6"/>
<proteinExistence type="predicted"/>
<evidence type="ECO:0000256" key="2">
    <source>
        <dbReference type="SAM" id="MobiDB-lite"/>
    </source>
</evidence>
<feature type="coiled-coil region" evidence="1">
    <location>
        <begin position="142"/>
        <end position="189"/>
    </location>
</feature>
<sequence length="361" mass="42716">MYFLKTLSKLADINKFQIYAKIKRFAMQKLQETQERLFAEIKELISKISSFSNEEDFIAEVGVFTELQEKVISFKNYSEMLSVIRAEENVEQDVERQVINFEIDTKKLDDFSQPVVDIEEELEEEPLVEENAVAEKLDEEYFIEKEQNINELAENIEKEKEQEISEITLVKEEMEKKDEEERLHEERRKIIDIPAPVHHHEEKSEPTSEEKTVNQEESHHETKEHHEKKFKLAHIKGLKATVQSLFDDDPLEHIQEKIDVTHLPEEKKAPSLLKTNLPTDYMEAEKTLPDFKLDINDRIAFTKVLFNGSQVELNQVVNRLNSYATLEQAKEYLSEVYYEKGWEKVDEYAQRLWSLVENKFM</sequence>
<protein>
    <submittedName>
        <fullName evidence="3">Uncharacterized protein</fullName>
    </submittedName>
</protein>
<reference evidence="3 4" key="1">
    <citation type="submission" date="2018-02" db="EMBL/GenBank/DDBJ databases">
        <title>Draft genome sequence of bacterial isolates from marine environment.</title>
        <authorList>
            <person name="Singh S.K."/>
            <person name="Hill R."/>
            <person name="Major S."/>
            <person name="Cai H."/>
            <person name="Li Y."/>
        </authorList>
    </citation>
    <scope>NUCLEOTIDE SEQUENCE [LARGE SCALE GENOMIC DNA]</scope>
    <source>
        <strain evidence="3 4">IMET F</strain>
    </source>
</reference>
<gene>
    <name evidence="3" type="ORF">C3729_04215</name>
</gene>
<dbReference type="EMBL" id="PTPZ01000002">
    <property type="protein sequence ID" value="PPZ92189.1"/>
    <property type="molecule type" value="Genomic_DNA"/>
</dbReference>
<organism evidence="3 4">
    <name type="scientific">Cloacibacterium normanense</name>
    <dbReference type="NCBI Taxonomy" id="237258"/>
    <lineage>
        <taxon>Bacteria</taxon>
        <taxon>Pseudomonadati</taxon>
        <taxon>Bacteroidota</taxon>
        <taxon>Flavobacteriia</taxon>
        <taxon>Flavobacteriales</taxon>
        <taxon>Weeksellaceae</taxon>
    </lineage>
</organism>
<evidence type="ECO:0000256" key="1">
    <source>
        <dbReference type="SAM" id="Coils"/>
    </source>
</evidence>
<dbReference type="Proteomes" id="UP000238565">
    <property type="component" value="Unassembled WGS sequence"/>
</dbReference>
<keyword evidence="1" id="KW-0175">Coiled coil</keyword>
<feature type="compositionally biased region" description="Basic and acidic residues" evidence="2">
    <location>
        <begin position="198"/>
        <end position="227"/>
    </location>
</feature>
<comment type="caution">
    <text evidence="3">The sequence shown here is derived from an EMBL/GenBank/DDBJ whole genome shotgun (WGS) entry which is preliminary data.</text>
</comment>
<accession>A0A2S7I6N6</accession>
<name>A0A2S7I6N6_9FLAO</name>